<dbReference type="GO" id="GO:0005975">
    <property type="term" value="P:carbohydrate metabolic process"/>
    <property type="evidence" value="ECO:0007669"/>
    <property type="project" value="UniProtKB-ARBA"/>
</dbReference>
<keyword evidence="2" id="KW-0732">Signal</keyword>
<dbReference type="SUPFAM" id="SSF117074">
    <property type="entry name" value="Hypothetical protein PA1324"/>
    <property type="match status" value="1"/>
</dbReference>
<dbReference type="PROSITE" id="PS51318">
    <property type="entry name" value="TAT"/>
    <property type="match status" value="1"/>
</dbReference>
<sequence>MTSSSSSRRHLTAASLAILTALTASAASTTATAVADDLPGSSPAGSAGSAGSITGSLPGSLPGSSDTGPGGPSTNDGLYEGRVEVSDDPAEDQSTFTGRVFDDTNRNSTLDDGEEPIAGVPVSNGVDVVTTDDEGRYELPAGDNLTLSVTQPAGWQVPVDADNFAQFSYNHLPEGSTDLKFGGLEPTGDVPAAVNFPMAKSEATAAKDQSCPVAADTQTYDKEEVGYAAKGGPADLAERNDYAGCGVMLLGDNVGDDLSLNPDLRSLYAGMNGPVRALPGNHDMDYDAADDSHATDTYRQDFGATHYSYNVGDTHFIALDNIEYKGANPDGSKNGYLEKVGEEQLTWLKNDLAQVDENAQVVVYSHAPIVNYKELITDDALDFYDAVSSHPNLVTVGGHTHTLEHLLAGEQRQEWKDAGLSELPNDQIVAGAVSGDWYSGGLNKNGVPYAYTSEAAEPGVYTLTFSGDEPGTYGGYYTVRGADQAHQQLIGINSPTWREWAEKAQAWQDDDKAGDEPASIDPLTVSTEDLKDGKSFLTSSFFGGSTEATVSVSFDGGNAVDAEITQPATGEGENKGWEFTDPISATENLSTTGNVAQSSPHLWRTAVPADLTPGEHTAEATATDRYGAEYTETVTFTVE</sequence>
<dbReference type="SUPFAM" id="SSF56300">
    <property type="entry name" value="Metallo-dependent phosphatases"/>
    <property type="match status" value="1"/>
</dbReference>
<dbReference type="InterPro" id="IPR032285">
    <property type="entry name" value="Metallophos_N"/>
</dbReference>
<evidence type="ECO:0000259" key="3">
    <source>
        <dbReference type="Pfam" id="PF00149"/>
    </source>
</evidence>
<organism evidence="6 7">
    <name type="scientific">Corynebacterium variabile</name>
    <dbReference type="NCBI Taxonomy" id="1727"/>
    <lineage>
        <taxon>Bacteria</taxon>
        <taxon>Bacillati</taxon>
        <taxon>Actinomycetota</taxon>
        <taxon>Actinomycetes</taxon>
        <taxon>Mycobacteriales</taxon>
        <taxon>Corynebacteriaceae</taxon>
        <taxon>Corynebacterium</taxon>
    </lineage>
</organism>
<dbReference type="GO" id="GO:0016787">
    <property type="term" value="F:hydrolase activity"/>
    <property type="evidence" value="ECO:0007669"/>
    <property type="project" value="InterPro"/>
</dbReference>
<accession>A0A4Y4C0T6</accession>
<feature type="chain" id="PRO_5021256811" description="Metallophosphoesterase" evidence="2">
    <location>
        <begin position="27"/>
        <end position="639"/>
    </location>
</feature>
<name>A0A4Y4C0T6_9CORY</name>
<dbReference type="InterPro" id="IPR004843">
    <property type="entry name" value="Calcineurin-like_PHP"/>
</dbReference>
<dbReference type="Proteomes" id="UP000319986">
    <property type="component" value="Unassembled WGS sequence"/>
</dbReference>
<feature type="domain" description="Calcineurin-like phosphoesterase" evidence="3">
    <location>
        <begin position="231"/>
        <end position="402"/>
    </location>
</feature>
<protein>
    <recommendedName>
        <fullName evidence="8">Metallophosphoesterase</fullName>
    </recommendedName>
</protein>
<dbReference type="InterPro" id="IPR032288">
    <property type="entry name" value="Metallophos_C"/>
</dbReference>
<evidence type="ECO:0000256" key="2">
    <source>
        <dbReference type="SAM" id="SignalP"/>
    </source>
</evidence>
<evidence type="ECO:0000313" key="6">
    <source>
        <dbReference type="EMBL" id="GEC86328.1"/>
    </source>
</evidence>
<evidence type="ECO:0000259" key="5">
    <source>
        <dbReference type="Pfam" id="PF16371"/>
    </source>
</evidence>
<dbReference type="InterPro" id="IPR051918">
    <property type="entry name" value="STPP_CPPED1"/>
</dbReference>
<dbReference type="Gene3D" id="2.60.40.10">
    <property type="entry name" value="Immunoglobulins"/>
    <property type="match status" value="1"/>
</dbReference>
<evidence type="ECO:0000313" key="7">
    <source>
        <dbReference type="Proteomes" id="UP000319986"/>
    </source>
</evidence>
<dbReference type="PANTHER" id="PTHR43143">
    <property type="entry name" value="METALLOPHOSPHOESTERASE, CALCINEURIN SUPERFAMILY"/>
    <property type="match status" value="1"/>
</dbReference>
<evidence type="ECO:0008006" key="8">
    <source>
        <dbReference type="Google" id="ProtNLM"/>
    </source>
</evidence>
<feature type="domain" description="Calcineurin-like phosphoesterase N-terminal" evidence="5">
    <location>
        <begin position="111"/>
        <end position="172"/>
    </location>
</feature>
<comment type="caution">
    <text evidence="6">The sequence shown here is derived from an EMBL/GenBank/DDBJ whole genome shotgun (WGS) entry which is preliminary data.</text>
</comment>
<dbReference type="InterPro" id="IPR006311">
    <property type="entry name" value="TAT_signal"/>
</dbReference>
<dbReference type="Pfam" id="PF16371">
    <property type="entry name" value="MetallophosN"/>
    <property type="match status" value="1"/>
</dbReference>
<reference evidence="6 7" key="1">
    <citation type="submission" date="2019-06" db="EMBL/GenBank/DDBJ databases">
        <title>Whole genome shotgun sequence of Corynebacterium variabile NBRC 15286.</title>
        <authorList>
            <person name="Hosoyama A."/>
            <person name="Uohara A."/>
            <person name="Ohji S."/>
            <person name="Ichikawa N."/>
        </authorList>
    </citation>
    <scope>NUCLEOTIDE SEQUENCE [LARGE SCALE GENOMIC DNA]</scope>
    <source>
        <strain evidence="6 7">NBRC 15286</strain>
    </source>
</reference>
<dbReference type="RefSeq" id="WP_244938210.1">
    <property type="nucleotide sequence ID" value="NZ_BJNT01000012.1"/>
</dbReference>
<feature type="domain" description="Calcineurin-like phosphoesterase C-terminal" evidence="4">
    <location>
        <begin position="429"/>
        <end position="630"/>
    </location>
</feature>
<dbReference type="EMBL" id="BJNT01000012">
    <property type="protein sequence ID" value="GEC86328.1"/>
    <property type="molecule type" value="Genomic_DNA"/>
</dbReference>
<dbReference type="InterPro" id="IPR013783">
    <property type="entry name" value="Ig-like_fold"/>
</dbReference>
<dbReference type="Pfam" id="PF00149">
    <property type="entry name" value="Metallophos"/>
    <property type="match status" value="1"/>
</dbReference>
<dbReference type="Gene3D" id="3.60.21.10">
    <property type="match status" value="1"/>
</dbReference>
<feature type="region of interest" description="Disordered" evidence="1">
    <location>
        <begin position="28"/>
        <end position="117"/>
    </location>
</feature>
<proteinExistence type="predicted"/>
<dbReference type="PANTHER" id="PTHR43143:SF1">
    <property type="entry name" value="SERINE_THREONINE-PROTEIN PHOSPHATASE CPPED1"/>
    <property type="match status" value="1"/>
</dbReference>
<dbReference type="GeneID" id="82887773"/>
<feature type="signal peptide" evidence="2">
    <location>
        <begin position="1"/>
        <end position="26"/>
    </location>
</feature>
<dbReference type="Pfam" id="PF16370">
    <property type="entry name" value="MetallophosC"/>
    <property type="match status" value="1"/>
</dbReference>
<feature type="compositionally biased region" description="Low complexity" evidence="1">
    <location>
        <begin position="28"/>
        <end position="67"/>
    </location>
</feature>
<dbReference type="AlphaFoldDB" id="A0A4Y4C0T6"/>
<evidence type="ECO:0000256" key="1">
    <source>
        <dbReference type="SAM" id="MobiDB-lite"/>
    </source>
</evidence>
<gene>
    <name evidence="6" type="ORF">CVA01_16420</name>
</gene>
<evidence type="ECO:0000259" key="4">
    <source>
        <dbReference type="Pfam" id="PF16370"/>
    </source>
</evidence>
<dbReference type="InterPro" id="IPR029052">
    <property type="entry name" value="Metallo-depent_PP-like"/>
</dbReference>